<dbReference type="AlphaFoldDB" id="A0A0F9TMJ0"/>
<gene>
    <name evidence="1" type="ORF">LCGC14_0373520</name>
</gene>
<sequence>MNALRKGKVGVTAHALLRFLQRVDGVDIEDAVRRLVPDDPEHMIGVVGGNGTFPGPKGFRLVIKDGNVITIVPS</sequence>
<dbReference type="EMBL" id="LAZR01000299">
    <property type="protein sequence ID" value="KKN76157.1"/>
    <property type="molecule type" value="Genomic_DNA"/>
</dbReference>
<organism evidence="1">
    <name type="scientific">marine sediment metagenome</name>
    <dbReference type="NCBI Taxonomy" id="412755"/>
    <lineage>
        <taxon>unclassified sequences</taxon>
        <taxon>metagenomes</taxon>
        <taxon>ecological metagenomes</taxon>
    </lineage>
</organism>
<protein>
    <submittedName>
        <fullName evidence="1">Uncharacterized protein</fullName>
    </submittedName>
</protein>
<reference evidence="1" key="1">
    <citation type="journal article" date="2015" name="Nature">
        <title>Complex archaea that bridge the gap between prokaryotes and eukaryotes.</title>
        <authorList>
            <person name="Spang A."/>
            <person name="Saw J.H."/>
            <person name="Jorgensen S.L."/>
            <person name="Zaremba-Niedzwiedzka K."/>
            <person name="Martijn J."/>
            <person name="Lind A.E."/>
            <person name="van Eijk R."/>
            <person name="Schleper C."/>
            <person name="Guy L."/>
            <person name="Ettema T.J."/>
        </authorList>
    </citation>
    <scope>NUCLEOTIDE SEQUENCE</scope>
</reference>
<evidence type="ECO:0000313" key="1">
    <source>
        <dbReference type="EMBL" id="KKN76157.1"/>
    </source>
</evidence>
<accession>A0A0F9TMJ0</accession>
<proteinExistence type="predicted"/>
<comment type="caution">
    <text evidence="1">The sequence shown here is derived from an EMBL/GenBank/DDBJ whole genome shotgun (WGS) entry which is preliminary data.</text>
</comment>
<name>A0A0F9TMJ0_9ZZZZ</name>